<dbReference type="Gene3D" id="1.10.10.10">
    <property type="entry name" value="Winged helix-like DNA-binding domain superfamily/Winged helix DNA-binding domain"/>
    <property type="match status" value="1"/>
</dbReference>
<proteinExistence type="predicted"/>
<dbReference type="CDD" id="cd00090">
    <property type="entry name" value="HTH_ARSR"/>
    <property type="match status" value="1"/>
</dbReference>
<dbReference type="InterPro" id="IPR036388">
    <property type="entry name" value="WH-like_DNA-bd_sf"/>
</dbReference>
<evidence type="ECO:0000313" key="2">
    <source>
        <dbReference type="Proteomes" id="UP000824115"/>
    </source>
</evidence>
<reference evidence="1" key="1">
    <citation type="journal article" date="2021" name="PeerJ">
        <title>Extensive microbial diversity within the chicken gut microbiome revealed by metagenomics and culture.</title>
        <authorList>
            <person name="Gilroy R."/>
            <person name="Ravi A."/>
            <person name="Getino M."/>
            <person name="Pursley I."/>
            <person name="Horton D.L."/>
            <person name="Alikhan N.F."/>
            <person name="Baker D."/>
            <person name="Gharbi K."/>
            <person name="Hall N."/>
            <person name="Watson M."/>
            <person name="Adriaenssens E.M."/>
            <person name="Foster-Nyarko E."/>
            <person name="Jarju S."/>
            <person name="Secka A."/>
            <person name="Antonio M."/>
            <person name="Oren A."/>
            <person name="Chaudhuri R.R."/>
            <person name="La Ragione R."/>
            <person name="Hildebrand F."/>
            <person name="Pallen M.J."/>
        </authorList>
    </citation>
    <scope>NUCLEOTIDE SEQUENCE</scope>
    <source>
        <strain evidence="1">Gambia16-554</strain>
    </source>
</reference>
<dbReference type="GO" id="GO:0043565">
    <property type="term" value="F:sequence-specific DNA binding"/>
    <property type="evidence" value="ECO:0007669"/>
    <property type="project" value="InterPro"/>
</dbReference>
<reference evidence="1" key="2">
    <citation type="submission" date="2021-04" db="EMBL/GenBank/DDBJ databases">
        <authorList>
            <person name="Gilroy R."/>
        </authorList>
    </citation>
    <scope>NUCLEOTIDE SEQUENCE</scope>
    <source>
        <strain evidence="1">Gambia16-554</strain>
    </source>
</reference>
<organism evidence="1 2">
    <name type="scientific">Candidatus Coprenecus stercoravium</name>
    <dbReference type="NCBI Taxonomy" id="2840735"/>
    <lineage>
        <taxon>Bacteria</taxon>
        <taxon>Pseudomonadati</taxon>
        <taxon>Bacteroidota</taxon>
        <taxon>Bacteroidia</taxon>
        <taxon>Bacteroidales</taxon>
        <taxon>Rikenellaceae</taxon>
        <taxon>Rikenellaceae incertae sedis</taxon>
        <taxon>Candidatus Coprenecus</taxon>
    </lineage>
</organism>
<dbReference type="Pfam" id="PF13412">
    <property type="entry name" value="HTH_24"/>
    <property type="match status" value="1"/>
</dbReference>
<protein>
    <submittedName>
        <fullName evidence="1">Winged helix-turn-helix transcriptional regulator</fullName>
    </submittedName>
</protein>
<evidence type="ECO:0000313" key="1">
    <source>
        <dbReference type="EMBL" id="HIZ85356.1"/>
    </source>
</evidence>
<name>A0A9D2K9X3_9BACT</name>
<dbReference type="Proteomes" id="UP000824115">
    <property type="component" value="Unassembled WGS sequence"/>
</dbReference>
<sequence>MAYEGTVLATFPQEKVPMTRGKSREKIIALLSEDGALTMAALARRIGITPKAVEKQIARLKADGILERIGPDKGGRWHIVK</sequence>
<comment type="caution">
    <text evidence="1">The sequence shown here is derived from an EMBL/GenBank/DDBJ whole genome shotgun (WGS) entry which is preliminary data.</text>
</comment>
<dbReference type="SUPFAM" id="SSF46785">
    <property type="entry name" value="Winged helix' DNA-binding domain"/>
    <property type="match status" value="1"/>
</dbReference>
<accession>A0A9D2K9X3</accession>
<dbReference type="InterPro" id="IPR011991">
    <property type="entry name" value="ArsR-like_HTH"/>
</dbReference>
<dbReference type="GO" id="GO:0006355">
    <property type="term" value="P:regulation of DNA-templated transcription"/>
    <property type="evidence" value="ECO:0007669"/>
    <property type="project" value="UniProtKB-ARBA"/>
</dbReference>
<gene>
    <name evidence="1" type="ORF">IAC04_02575</name>
</gene>
<dbReference type="InterPro" id="IPR000485">
    <property type="entry name" value="AsnC-type_HTH_dom"/>
</dbReference>
<dbReference type="InterPro" id="IPR036390">
    <property type="entry name" value="WH_DNA-bd_sf"/>
</dbReference>
<dbReference type="EMBL" id="DXAW01000048">
    <property type="protein sequence ID" value="HIZ85356.1"/>
    <property type="molecule type" value="Genomic_DNA"/>
</dbReference>
<dbReference type="PRINTS" id="PR00033">
    <property type="entry name" value="HTHASNC"/>
</dbReference>
<dbReference type="AlphaFoldDB" id="A0A9D2K9X3"/>